<comment type="caution">
    <text evidence="1">The sequence shown here is derived from an EMBL/GenBank/DDBJ whole genome shotgun (WGS) entry which is preliminary data.</text>
</comment>
<keyword evidence="2" id="KW-1185">Reference proteome</keyword>
<sequence length="48" mass="5433">MKSLLLNAASILIPGRKAKIIIVGLQLGFQVYKVLEQKDENKHIETRN</sequence>
<name>A0ABW0C380_9FLAO</name>
<dbReference type="EMBL" id="JBHSLA010000001">
    <property type="protein sequence ID" value="MFC5194473.1"/>
    <property type="molecule type" value="Genomic_DNA"/>
</dbReference>
<proteinExistence type="predicted"/>
<organism evidence="1 2">
    <name type="scientific">Bizionia hallyeonensis</name>
    <dbReference type="NCBI Taxonomy" id="1123757"/>
    <lineage>
        <taxon>Bacteria</taxon>
        <taxon>Pseudomonadati</taxon>
        <taxon>Bacteroidota</taxon>
        <taxon>Flavobacteriia</taxon>
        <taxon>Flavobacteriales</taxon>
        <taxon>Flavobacteriaceae</taxon>
        <taxon>Bizionia</taxon>
    </lineage>
</organism>
<accession>A0ABW0C380</accession>
<gene>
    <name evidence="1" type="ORF">ACFPH8_03935</name>
</gene>
<protein>
    <submittedName>
        <fullName evidence="1">Uncharacterized protein</fullName>
    </submittedName>
</protein>
<dbReference type="Proteomes" id="UP001596162">
    <property type="component" value="Unassembled WGS sequence"/>
</dbReference>
<dbReference type="RefSeq" id="WP_376858630.1">
    <property type="nucleotide sequence ID" value="NZ_JBHSLA010000001.1"/>
</dbReference>
<evidence type="ECO:0000313" key="2">
    <source>
        <dbReference type="Proteomes" id="UP001596162"/>
    </source>
</evidence>
<reference evidence="2" key="1">
    <citation type="journal article" date="2019" name="Int. J. Syst. Evol. Microbiol.">
        <title>The Global Catalogue of Microorganisms (GCM) 10K type strain sequencing project: providing services to taxonomists for standard genome sequencing and annotation.</title>
        <authorList>
            <consortium name="The Broad Institute Genomics Platform"/>
            <consortium name="The Broad Institute Genome Sequencing Center for Infectious Disease"/>
            <person name="Wu L."/>
            <person name="Ma J."/>
        </authorList>
    </citation>
    <scope>NUCLEOTIDE SEQUENCE [LARGE SCALE GENOMIC DNA]</scope>
    <source>
        <strain evidence="2">JCM 17978</strain>
    </source>
</reference>
<evidence type="ECO:0000313" key="1">
    <source>
        <dbReference type="EMBL" id="MFC5194473.1"/>
    </source>
</evidence>